<dbReference type="Gene3D" id="3.40.50.300">
    <property type="entry name" value="P-loop containing nucleotide triphosphate hydrolases"/>
    <property type="match status" value="1"/>
</dbReference>
<reference evidence="7" key="1">
    <citation type="submission" date="2015-11" db="EMBL/GenBank/DDBJ databases">
        <authorList>
            <person name="Varghese N."/>
        </authorList>
    </citation>
    <scope>NUCLEOTIDE SEQUENCE [LARGE SCALE GENOMIC DNA]</scope>
    <source>
        <strain evidence="7">DSM 45899</strain>
    </source>
</reference>
<dbReference type="SMART" id="SM00382">
    <property type="entry name" value="AAA"/>
    <property type="match status" value="1"/>
</dbReference>
<dbReference type="PANTHER" id="PTHR43776">
    <property type="entry name" value="TRANSPORT ATP-BINDING PROTEIN"/>
    <property type="match status" value="1"/>
</dbReference>
<dbReference type="SUPFAM" id="SSF52540">
    <property type="entry name" value="P-loop containing nucleoside triphosphate hydrolases"/>
    <property type="match status" value="1"/>
</dbReference>
<feature type="domain" description="ABC transporter" evidence="5">
    <location>
        <begin position="5"/>
        <end position="250"/>
    </location>
</feature>
<evidence type="ECO:0000313" key="7">
    <source>
        <dbReference type="Proteomes" id="UP000198802"/>
    </source>
</evidence>
<feature type="region of interest" description="Disordered" evidence="4">
    <location>
        <begin position="251"/>
        <end position="322"/>
    </location>
</feature>
<dbReference type="PROSITE" id="PS50893">
    <property type="entry name" value="ABC_TRANSPORTER_2"/>
    <property type="match status" value="1"/>
</dbReference>
<proteinExistence type="predicted"/>
<name>A0A0S4QNY0_9ACTN</name>
<dbReference type="EMBL" id="FAOZ01000009">
    <property type="protein sequence ID" value="CUU56921.1"/>
    <property type="molecule type" value="Genomic_DNA"/>
</dbReference>
<dbReference type="RefSeq" id="WP_091277790.1">
    <property type="nucleotide sequence ID" value="NZ_FAOZ01000009.1"/>
</dbReference>
<gene>
    <name evidence="6" type="ORF">Ga0074812_109141</name>
</gene>
<evidence type="ECO:0000256" key="1">
    <source>
        <dbReference type="ARBA" id="ARBA00022448"/>
    </source>
</evidence>
<evidence type="ECO:0000256" key="3">
    <source>
        <dbReference type="ARBA" id="ARBA00022840"/>
    </source>
</evidence>
<dbReference type="AlphaFoldDB" id="A0A0S4QNY0"/>
<accession>A0A0S4QNY0</accession>
<dbReference type="GO" id="GO:0055085">
    <property type="term" value="P:transmembrane transport"/>
    <property type="evidence" value="ECO:0007669"/>
    <property type="project" value="UniProtKB-ARBA"/>
</dbReference>
<dbReference type="InterPro" id="IPR050319">
    <property type="entry name" value="ABC_transp_ATP-bind"/>
</dbReference>
<protein>
    <submittedName>
        <fullName evidence="6">Peptide/nickel transport system ATP-binding protein</fullName>
    </submittedName>
</protein>
<dbReference type="InterPro" id="IPR003439">
    <property type="entry name" value="ABC_transporter-like_ATP-bd"/>
</dbReference>
<dbReference type="Pfam" id="PF00005">
    <property type="entry name" value="ABC_tran"/>
    <property type="match status" value="1"/>
</dbReference>
<dbReference type="InterPro" id="IPR003593">
    <property type="entry name" value="AAA+_ATPase"/>
</dbReference>
<dbReference type="CDD" id="cd03257">
    <property type="entry name" value="ABC_NikE_OppD_transporters"/>
    <property type="match status" value="1"/>
</dbReference>
<organism evidence="6 7">
    <name type="scientific">Parafrankia irregularis</name>
    <dbReference type="NCBI Taxonomy" id="795642"/>
    <lineage>
        <taxon>Bacteria</taxon>
        <taxon>Bacillati</taxon>
        <taxon>Actinomycetota</taxon>
        <taxon>Actinomycetes</taxon>
        <taxon>Frankiales</taxon>
        <taxon>Frankiaceae</taxon>
        <taxon>Parafrankia</taxon>
    </lineage>
</organism>
<keyword evidence="7" id="KW-1185">Reference proteome</keyword>
<dbReference type="GO" id="GO:0016887">
    <property type="term" value="F:ATP hydrolysis activity"/>
    <property type="evidence" value="ECO:0007669"/>
    <property type="project" value="InterPro"/>
</dbReference>
<evidence type="ECO:0000259" key="5">
    <source>
        <dbReference type="PROSITE" id="PS50893"/>
    </source>
</evidence>
<evidence type="ECO:0000313" key="6">
    <source>
        <dbReference type="EMBL" id="CUU56921.1"/>
    </source>
</evidence>
<keyword evidence="1" id="KW-0813">Transport</keyword>
<keyword evidence="3 6" id="KW-0067">ATP-binding</keyword>
<dbReference type="InterPro" id="IPR027417">
    <property type="entry name" value="P-loop_NTPase"/>
</dbReference>
<dbReference type="GO" id="GO:0005524">
    <property type="term" value="F:ATP binding"/>
    <property type="evidence" value="ECO:0007669"/>
    <property type="project" value="UniProtKB-KW"/>
</dbReference>
<keyword evidence="2" id="KW-0547">Nucleotide-binding</keyword>
<sequence>MSALLDIEDLVVEYPAEDHRGGPAAVLRGVSIAVQPGECLGIVGSHGAGKTTLGRAVLGQAPVASGSIRFKGRDIVALSHPQRRRLDEKIQAVFRDAHGSLDPAATVEAALTEPLRAEHVPAGAAARRVRELLNQVGVPAGAGQRLPGELSGDQRQRIAIARALTLSPELIICDDPLSALDPRAGHALLELLMEVQESTGTAYVFFSPDLAAVRRISHHIAFLEQGRITERGEGGRDIPVPRFGCEWRWPGPDPIPIAPATHQAARWQRFQQTTGRPRRHADGGGRRASGGGGGAVGSRPGARRTRPPQSRRPDGRSRRRRP</sequence>
<evidence type="ECO:0000256" key="2">
    <source>
        <dbReference type="ARBA" id="ARBA00022741"/>
    </source>
</evidence>
<dbReference type="Proteomes" id="UP000198802">
    <property type="component" value="Unassembled WGS sequence"/>
</dbReference>
<feature type="compositionally biased region" description="Gly residues" evidence="4">
    <location>
        <begin position="286"/>
        <end position="296"/>
    </location>
</feature>
<evidence type="ECO:0000256" key="4">
    <source>
        <dbReference type="SAM" id="MobiDB-lite"/>
    </source>
</evidence>